<dbReference type="GO" id="GO:0004190">
    <property type="term" value="F:aspartic-type endopeptidase activity"/>
    <property type="evidence" value="ECO:0007669"/>
    <property type="project" value="InterPro"/>
</dbReference>
<dbReference type="InterPro" id="IPR050882">
    <property type="entry name" value="Prepilin_peptidase/N-MTase"/>
</dbReference>
<dbReference type="Proteomes" id="UP000315700">
    <property type="component" value="Chromosome"/>
</dbReference>
<name>A0A517SEY0_9PLAN</name>
<gene>
    <name evidence="4" type="ORF">Pan44_27300</name>
</gene>
<dbReference type="FunCoup" id="A0A517SEY0">
    <property type="interactions" value="45"/>
</dbReference>
<feature type="transmembrane region" description="Helical" evidence="2">
    <location>
        <begin position="25"/>
        <end position="43"/>
    </location>
</feature>
<evidence type="ECO:0000256" key="1">
    <source>
        <dbReference type="ARBA" id="ARBA00005801"/>
    </source>
</evidence>
<keyword evidence="5" id="KW-1185">Reference proteome</keyword>
<feature type="transmembrane region" description="Helical" evidence="2">
    <location>
        <begin position="93"/>
        <end position="114"/>
    </location>
</feature>
<dbReference type="EMBL" id="CP036271">
    <property type="protein sequence ID" value="QDT54695.1"/>
    <property type="molecule type" value="Genomic_DNA"/>
</dbReference>
<feature type="domain" description="Prepilin type IV endopeptidase peptidase" evidence="3">
    <location>
        <begin position="7"/>
        <end position="108"/>
    </location>
</feature>
<feature type="transmembrane region" description="Helical" evidence="2">
    <location>
        <begin position="50"/>
        <end position="73"/>
    </location>
</feature>
<keyword evidence="2" id="KW-1133">Transmembrane helix</keyword>
<protein>
    <submittedName>
        <fullName evidence="4">Type IV leader peptidase family protein</fullName>
    </submittedName>
</protein>
<dbReference type="InParanoid" id="A0A517SEY0"/>
<dbReference type="Gene3D" id="1.20.120.1220">
    <property type="match status" value="1"/>
</dbReference>
<keyword evidence="2" id="KW-0812">Transmembrane</keyword>
<accession>A0A517SEY0</accession>
<evidence type="ECO:0000313" key="5">
    <source>
        <dbReference type="Proteomes" id="UP000315700"/>
    </source>
</evidence>
<comment type="similarity">
    <text evidence="1">Belongs to the peptidase A24 family.</text>
</comment>
<proteinExistence type="inferred from homology"/>
<dbReference type="OrthoDB" id="5508079at2"/>
<reference evidence="4 5" key="1">
    <citation type="submission" date="2019-02" db="EMBL/GenBank/DDBJ databases">
        <title>Deep-cultivation of Planctomycetes and their phenomic and genomic characterization uncovers novel biology.</title>
        <authorList>
            <person name="Wiegand S."/>
            <person name="Jogler M."/>
            <person name="Boedeker C."/>
            <person name="Pinto D."/>
            <person name="Vollmers J."/>
            <person name="Rivas-Marin E."/>
            <person name="Kohn T."/>
            <person name="Peeters S.H."/>
            <person name="Heuer A."/>
            <person name="Rast P."/>
            <person name="Oberbeckmann S."/>
            <person name="Bunk B."/>
            <person name="Jeske O."/>
            <person name="Meyerdierks A."/>
            <person name="Storesund J.E."/>
            <person name="Kallscheuer N."/>
            <person name="Luecker S."/>
            <person name="Lage O.M."/>
            <person name="Pohl T."/>
            <person name="Merkel B.J."/>
            <person name="Hornburger P."/>
            <person name="Mueller R.-W."/>
            <person name="Bruemmer F."/>
            <person name="Labrenz M."/>
            <person name="Spormann A.M."/>
            <person name="Op den Camp H."/>
            <person name="Overmann J."/>
            <person name="Amann R."/>
            <person name="Jetten M.S.M."/>
            <person name="Mascher T."/>
            <person name="Medema M.H."/>
            <person name="Devos D.P."/>
            <person name="Kaster A.-K."/>
            <person name="Ovreas L."/>
            <person name="Rohde M."/>
            <person name="Galperin M.Y."/>
            <person name="Jogler C."/>
        </authorList>
    </citation>
    <scope>NUCLEOTIDE SEQUENCE [LARGE SCALE GENOMIC DNA]</scope>
    <source>
        <strain evidence="4 5">Pan44</strain>
    </source>
</reference>
<dbReference type="GO" id="GO:0005886">
    <property type="term" value="C:plasma membrane"/>
    <property type="evidence" value="ECO:0007669"/>
    <property type="project" value="TreeGrafter"/>
</dbReference>
<evidence type="ECO:0000256" key="2">
    <source>
        <dbReference type="SAM" id="Phobius"/>
    </source>
</evidence>
<dbReference type="InterPro" id="IPR000045">
    <property type="entry name" value="Prepilin_IV_endopep_pep"/>
</dbReference>
<keyword evidence="2" id="KW-0472">Membrane</keyword>
<sequence length="162" mass="16916">MSAAHVVLFAALTLAAWTDLRRRMIPNVITYPAIAMVFAISAGSSQWEGFAASLLGAAVCGGLLALAWLAGALGGGDVKLAVLMGASLGWTEGLHALMWTFTLAAVCMLSTVIWKEGLGGIWRSLRPRPLPGDIAGTMTPDARPMYLAPAALAAVLLVTWPK</sequence>
<dbReference type="PANTHER" id="PTHR30487">
    <property type="entry name" value="TYPE 4 PREPILIN-LIKE PROTEINS LEADER PEPTIDE-PROCESSING ENZYME"/>
    <property type="match status" value="1"/>
</dbReference>
<evidence type="ECO:0000259" key="3">
    <source>
        <dbReference type="Pfam" id="PF01478"/>
    </source>
</evidence>
<dbReference type="RefSeq" id="WP_145030534.1">
    <property type="nucleotide sequence ID" value="NZ_CP036271.1"/>
</dbReference>
<dbReference type="AlphaFoldDB" id="A0A517SEY0"/>
<dbReference type="PANTHER" id="PTHR30487:SF0">
    <property type="entry name" value="PREPILIN LEADER PEPTIDASE_N-METHYLTRANSFERASE-RELATED"/>
    <property type="match status" value="1"/>
</dbReference>
<evidence type="ECO:0000313" key="4">
    <source>
        <dbReference type="EMBL" id="QDT54695.1"/>
    </source>
</evidence>
<dbReference type="KEGG" id="ccos:Pan44_27300"/>
<dbReference type="Pfam" id="PF01478">
    <property type="entry name" value="Peptidase_A24"/>
    <property type="match status" value="1"/>
</dbReference>
<organism evidence="4 5">
    <name type="scientific">Caulifigura coniformis</name>
    <dbReference type="NCBI Taxonomy" id="2527983"/>
    <lineage>
        <taxon>Bacteria</taxon>
        <taxon>Pseudomonadati</taxon>
        <taxon>Planctomycetota</taxon>
        <taxon>Planctomycetia</taxon>
        <taxon>Planctomycetales</taxon>
        <taxon>Planctomycetaceae</taxon>
        <taxon>Caulifigura</taxon>
    </lineage>
</organism>
<dbReference type="GO" id="GO:0006465">
    <property type="term" value="P:signal peptide processing"/>
    <property type="evidence" value="ECO:0007669"/>
    <property type="project" value="TreeGrafter"/>
</dbReference>